<name>A0AAV0BMC6_PHAPC</name>
<dbReference type="EMBL" id="CALTRL010005981">
    <property type="protein sequence ID" value="CAH7688404.1"/>
    <property type="molecule type" value="Genomic_DNA"/>
</dbReference>
<dbReference type="Pfam" id="PF12239">
    <property type="entry name" value="DUF3605"/>
    <property type="match status" value="1"/>
</dbReference>
<dbReference type="PANTHER" id="PTHR35020">
    <property type="entry name" value="N-ACETYLGLUCOSAMINE-INDUCED PROTEIN 1"/>
    <property type="match status" value="1"/>
</dbReference>
<comment type="caution">
    <text evidence="1">The sequence shown here is derived from an EMBL/GenBank/DDBJ whole genome shotgun (WGS) entry which is preliminary data.</text>
</comment>
<proteinExistence type="predicted"/>
<reference evidence="1" key="1">
    <citation type="submission" date="2022-06" db="EMBL/GenBank/DDBJ databases">
        <authorList>
            <consortium name="SYNGENTA / RWTH Aachen University"/>
        </authorList>
    </citation>
    <scope>NUCLEOTIDE SEQUENCE</scope>
</reference>
<dbReference type="GO" id="GO:0005737">
    <property type="term" value="C:cytoplasm"/>
    <property type="evidence" value="ECO:0007669"/>
    <property type="project" value="TreeGrafter"/>
</dbReference>
<dbReference type="Proteomes" id="UP001153365">
    <property type="component" value="Unassembled WGS sequence"/>
</dbReference>
<dbReference type="InterPro" id="IPR022036">
    <property type="entry name" value="DUF3605"/>
</dbReference>
<dbReference type="PANTHER" id="PTHR35020:SF2">
    <property type="entry name" value="N-ACETYLGLUCOSAMINE-INDUCED PROTEIN 1"/>
    <property type="match status" value="1"/>
</dbReference>
<organism evidence="1 2">
    <name type="scientific">Phakopsora pachyrhizi</name>
    <name type="common">Asian soybean rust disease fungus</name>
    <dbReference type="NCBI Taxonomy" id="170000"/>
    <lineage>
        <taxon>Eukaryota</taxon>
        <taxon>Fungi</taxon>
        <taxon>Dikarya</taxon>
        <taxon>Basidiomycota</taxon>
        <taxon>Pucciniomycotina</taxon>
        <taxon>Pucciniomycetes</taxon>
        <taxon>Pucciniales</taxon>
        <taxon>Phakopsoraceae</taxon>
        <taxon>Phakopsora</taxon>
    </lineage>
</organism>
<sequence length="317" mass="37474">MINFVEKIEVVETDEEGETEETRYDDESDLVDQALISSTQYLKETPSLEPFNFDQDLVNILRKNQSIIRNSEPLFVLHPPIRKEQDLNLIQSTNSLIHIIRFCKLYRFRRFPRSETLYSQEYSKVVKLKYGSSSNYLKSRLKFDPQVKDLKSLMRFDSSGSVIKYFSSDSALQDGNDYRVVTNEWPYALPRDYQHLVVWSRLPLLNPNLCNSRTEMNLALDRGLSGFINLSRDLRSKLEYFKLSFKEQKMMRNGCEVSVDEEEAEFGLEQEIVKFIKKRWRIEEGYFDLMWILNPIQLQSCPTLPHFHVFVKKPIHL</sequence>
<evidence type="ECO:0000313" key="1">
    <source>
        <dbReference type="EMBL" id="CAH7688404.1"/>
    </source>
</evidence>
<evidence type="ECO:0000313" key="2">
    <source>
        <dbReference type="Proteomes" id="UP001153365"/>
    </source>
</evidence>
<gene>
    <name evidence="1" type="ORF">PPACK8108_LOCUS23371</name>
</gene>
<dbReference type="AlphaFoldDB" id="A0AAV0BMC6"/>
<protein>
    <submittedName>
        <fullName evidence="1">Uncharacterized protein</fullName>
    </submittedName>
</protein>
<keyword evidence="2" id="KW-1185">Reference proteome</keyword>
<dbReference type="GO" id="GO:0006044">
    <property type="term" value="P:N-acetylglucosamine metabolic process"/>
    <property type="evidence" value="ECO:0007669"/>
    <property type="project" value="TreeGrafter"/>
</dbReference>
<accession>A0AAV0BMC6</accession>